<dbReference type="OrthoDB" id="9810361at2"/>
<dbReference type="Proteomes" id="UP000184050">
    <property type="component" value="Unassembled WGS sequence"/>
</dbReference>
<reference evidence="1 2" key="1">
    <citation type="submission" date="2016-11" db="EMBL/GenBank/DDBJ databases">
        <authorList>
            <person name="Jaros S."/>
            <person name="Januszkiewicz K."/>
            <person name="Wedrychowicz H."/>
        </authorList>
    </citation>
    <scope>NUCLEOTIDE SEQUENCE [LARGE SCALE GENOMIC DNA]</scope>
    <source>
        <strain evidence="1 2">DSM 27063</strain>
    </source>
</reference>
<dbReference type="AlphaFoldDB" id="A0A1M6N941"/>
<dbReference type="InterPro" id="IPR005358">
    <property type="entry name" value="Puta_zinc/iron-chelating_dom"/>
</dbReference>
<gene>
    <name evidence="1" type="ORF">SAMN05444280_14033</name>
</gene>
<evidence type="ECO:0000313" key="2">
    <source>
        <dbReference type="Proteomes" id="UP000184050"/>
    </source>
</evidence>
<dbReference type="Pfam" id="PF03692">
    <property type="entry name" value="CxxCxxCC"/>
    <property type="match status" value="1"/>
</dbReference>
<dbReference type="STRING" id="1168035.SAMN05444280_14033"/>
<organism evidence="1 2">
    <name type="scientific">Tangfeifania diversioriginum</name>
    <dbReference type="NCBI Taxonomy" id="1168035"/>
    <lineage>
        <taxon>Bacteria</taxon>
        <taxon>Pseudomonadati</taxon>
        <taxon>Bacteroidota</taxon>
        <taxon>Bacteroidia</taxon>
        <taxon>Marinilabiliales</taxon>
        <taxon>Prolixibacteraceae</taxon>
        <taxon>Tangfeifania</taxon>
    </lineage>
</organism>
<keyword evidence="2" id="KW-1185">Reference proteome</keyword>
<dbReference type="EMBL" id="FQZE01000040">
    <property type="protein sequence ID" value="SHJ92213.1"/>
    <property type="molecule type" value="Genomic_DNA"/>
</dbReference>
<name>A0A1M6N941_9BACT</name>
<evidence type="ECO:0000313" key="1">
    <source>
        <dbReference type="EMBL" id="SHJ92213.1"/>
    </source>
</evidence>
<proteinExistence type="predicted"/>
<sequence length="217" mass="24914">MIENLNKLEKQFFIDGFRLGTDAAESGAVSYNLIISVQKMYGLMDEFIQSFLQFANENNQSVDCKRGCSWCCYQPVFALNYELLALNKFIQQNFDEQTQSEIKKRAAAKQKRLEKLSGDKLLNSKFPCPLLKDGYCMAYGARPMACRIYLSKQLDTCLKFYNSPDDKNNFPALLQLPMRVGRLMNEGFKSGLKSKNWVVKEFRIEEGLPASEQSLLF</sequence>
<protein>
    <submittedName>
        <fullName evidence="1">Putative zinc-or iron-chelating domain-containing protein</fullName>
    </submittedName>
</protein>
<dbReference type="RefSeq" id="WP_073173298.1">
    <property type="nucleotide sequence ID" value="NZ_FQZE01000040.1"/>
</dbReference>
<accession>A0A1M6N941</accession>